<dbReference type="PANTHER" id="PTHR43462">
    <property type="entry name" value="ALANYL-TRNA EDITING PROTEIN"/>
    <property type="match status" value="1"/>
</dbReference>
<evidence type="ECO:0000256" key="5">
    <source>
        <dbReference type="SAM" id="Coils"/>
    </source>
</evidence>
<sequence>MTKKLYYESAYIREWETRITRKLEREDGSYLVMKETAFYPHGGGQPCDLGWIDTIPVLDVVLEDGEILHKVERFPEKEEVSCRLDWGRRFDHMQHHSGQHLLSAMCLEVCQAETLSFHLGQDYATIDIARADLPPYDLVMLELEVNDQIYLNRKITNYFVSREQADALPLVKQPKVTEDIRIVEIERIEYNACGGTHVSATGEIGMIKLLRAEKIKGHLRLYFKCGYRALKEFNDGMEILGSLSVRFNTAKEEILDRIAKWDQEQKLLQAELNAVKAENDVYLAGKLLADRQGRLIRYVFADKPLKDMQNLAARLTDQAEVTVLFISKSDNKVLLAQGRESGFACGAFFKQHLAGYRGKGGGSDKMAQAGFATEEDAMAFFHFTEQSLTELEEDWRE</sequence>
<comment type="caution">
    <text evidence="7">The sequence shown here is derived from an EMBL/GenBank/DDBJ whole genome shotgun (WGS) entry which is preliminary data.</text>
</comment>
<dbReference type="Proteomes" id="UP001343257">
    <property type="component" value="Unassembled WGS sequence"/>
</dbReference>
<dbReference type="Gene3D" id="2.40.30.130">
    <property type="match status" value="1"/>
</dbReference>
<dbReference type="PANTHER" id="PTHR43462:SF1">
    <property type="entry name" value="ALANYL-TRNA EDITING PROTEIN AARSD1"/>
    <property type="match status" value="1"/>
</dbReference>
<dbReference type="Pfam" id="PF02272">
    <property type="entry name" value="DHHA1"/>
    <property type="match status" value="1"/>
</dbReference>
<evidence type="ECO:0000256" key="3">
    <source>
        <dbReference type="ARBA" id="ARBA00022723"/>
    </source>
</evidence>
<dbReference type="Pfam" id="PF07973">
    <property type="entry name" value="tRNA_SAD"/>
    <property type="match status" value="1"/>
</dbReference>
<evidence type="ECO:0000256" key="2">
    <source>
        <dbReference type="ARBA" id="ARBA00004496"/>
    </source>
</evidence>
<protein>
    <submittedName>
        <fullName evidence="7">Alanyl-tRNA editing protein</fullName>
    </submittedName>
</protein>
<keyword evidence="4" id="KW-0862">Zinc</keyword>
<dbReference type="SUPFAM" id="SSF50447">
    <property type="entry name" value="Translation proteins"/>
    <property type="match status" value="1"/>
</dbReference>
<dbReference type="InterPro" id="IPR009000">
    <property type="entry name" value="Transl_B-barrel_sf"/>
</dbReference>
<organism evidence="7 8">
    <name type="scientific">Paenibacillus chibensis</name>
    <dbReference type="NCBI Taxonomy" id="59846"/>
    <lineage>
        <taxon>Bacteria</taxon>
        <taxon>Bacillati</taxon>
        <taxon>Bacillota</taxon>
        <taxon>Bacilli</taxon>
        <taxon>Bacillales</taxon>
        <taxon>Paenibacillaceae</taxon>
        <taxon>Paenibacillus</taxon>
    </lineage>
</organism>
<feature type="domain" description="Alanyl-transfer RNA synthetases family profile" evidence="6">
    <location>
        <begin position="1"/>
        <end position="235"/>
    </location>
</feature>
<evidence type="ECO:0000259" key="6">
    <source>
        <dbReference type="PROSITE" id="PS50860"/>
    </source>
</evidence>
<dbReference type="EMBL" id="JARTLD010000023">
    <property type="protein sequence ID" value="MED5017380.1"/>
    <property type="molecule type" value="Genomic_DNA"/>
</dbReference>
<proteinExistence type="predicted"/>
<keyword evidence="5" id="KW-0175">Coiled coil</keyword>
<dbReference type="SUPFAM" id="SSF55186">
    <property type="entry name" value="ThrRS/AlaRS common domain"/>
    <property type="match status" value="1"/>
</dbReference>
<feature type="coiled-coil region" evidence="5">
    <location>
        <begin position="251"/>
        <end position="278"/>
    </location>
</feature>
<dbReference type="InterPro" id="IPR051335">
    <property type="entry name" value="Alanyl-tRNA_Editing_Enzymes"/>
</dbReference>
<comment type="subcellular location">
    <subcellularLocation>
        <location evidence="2">Cytoplasm</location>
    </subcellularLocation>
</comment>
<evidence type="ECO:0000256" key="1">
    <source>
        <dbReference type="ARBA" id="ARBA00001947"/>
    </source>
</evidence>
<accession>A0ABU6PR84</accession>
<gene>
    <name evidence="7" type="ORF">P9847_08665</name>
</gene>
<dbReference type="InterPro" id="IPR003156">
    <property type="entry name" value="DHHA1_dom"/>
</dbReference>
<dbReference type="RefSeq" id="WP_328277039.1">
    <property type="nucleotide sequence ID" value="NZ_JARTLD010000023.1"/>
</dbReference>
<evidence type="ECO:0000313" key="8">
    <source>
        <dbReference type="Proteomes" id="UP001343257"/>
    </source>
</evidence>
<evidence type="ECO:0000256" key="4">
    <source>
        <dbReference type="ARBA" id="ARBA00022833"/>
    </source>
</evidence>
<dbReference type="InterPro" id="IPR012947">
    <property type="entry name" value="tRNA_SAD"/>
</dbReference>
<dbReference type="Gene3D" id="3.30.980.10">
    <property type="entry name" value="Threonyl-trna Synthetase, Chain A, domain 2"/>
    <property type="match status" value="1"/>
</dbReference>
<dbReference type="InterPro" id="IPR018165">
    <property type="entry name" value="Ala-tRNA-synth_IIc_core"/>
</dbReference>
<dbReference type="InterPro" id="IPR018163">
    <property type="entry name" value="Thr/Ala-tRNA-synth_IIc_edit"/>
</dbReference>
<evidence type="ECO:0000313" key="7">
    <source>
        <dbReference type="EMBL" id="MED5017380.1"/>
    </source>
</evidence>
<name>A0ABU6PR84_9BACL</name>
<reference evidence="7 8" key="1">
    <citation type="submission" date="2023-03" db="EMBL/GenBank/DDBJ databases">
        <title>Bacillus Genome Sequencing.</title>
        <authorList>
            <person name="Dunlap C."/>
        </authorList>
    </citation>
    <scope>NUCLEOTIDE SEQUENCE [LARGE SCALE GENOMIC DNA]</scope>
    <source>
        <strain evidence="7 8">NRS-52</strain>
    </source>
</reference>
<dbReference type="Gene3D" id="3.10.310.40">
    <property type="match status" value="1"/>
</dbReference>
<dbReference type="SMART" id="SM00863">
    <property type="entry name" value="tRNA_SAD"/>
    <property type="match status" value="1"/>
</dbReference>
<dbReference type="PROSITE" id="PS50860">
    <property type="entry name" value="AA_TRNA_LIGASE_II_ALA"/>
    <property type="match status" value="1"/>
</dbReference>
<keyword evidence="3" id="KW-0479">Metal-binding</keyword>
<keyword evidence="8" id="KW-1185">Reference proteome</keyword>
<comment type="cofactor">
    <cofactor evidence="1">
        <name>Zn(2+)</name>
        <dbReference type="ChEBI" id="CHEBI:29105"/>
    </cofactor>
</comment>